<sequence length="11" mass="1263">IDNSDVILFDI</sequence>
<accession>A0A813NBB2</accession>
<name>A0A813NBB2_9BILA</name>
<keyword evidence="2" id="KW-1185">Reference proteome</keyword>
<dbReference type="EMBL" id="CAJNOC010000259">
    <property type="protein sequence ID" value="CAF0734770.1"/>
    <property type="molecule type" value="Genomic_DNA"/>
</dbReference>
<comment type="caution">
    <text evidence="1">The sequence shown here is derived from an EMBL/GenBank/DDBJ whole genome shotgun (WGS) entry which is preliminary data.</text>
</comment>
<reference evidence="1" key="1">
    <citation type="submission" date="2021-02" db="EMBL/GenBank/DDBJ databases">
        <authorList>
            <person name="Nowell W R."/>
        </authorList>
    </citation>
    <scope>NUCLEOTIDE SEQUENCE</scope>
    <source>
        <strain evidence="1">Ploen Becks lab</strain>
    </source>
</reference>
<gene>
    <name evidence="1" type="ORF">OXX778_LOCUS3062</name>
</gene>
<dbReference type="Proteomes" id="UP000663879">
    <property type="component" value="Unassembled WGS sequence"/>
</dbReference>
<feature type="non-terminal residue" evidence="1">
    <location>
        <position position="1"/>
    </location>
</feature>
<organism evidence="1 2">
    <name type="scientific">Brachionus calyciflorus</name>
    <dbReference type="NCBI Taxonomy" id="104777"/>
    <lineage>
        <taxon>Eukaryota</taxon>
        <taxon>Metazoa</taxon>
        <taxon>Spiralia</taxon>
        <taxon>Gnathifera</taxon>
        <taxon>Rotifera</taxon>
        <taxon>Eurotatoria</taxon>
        <taxon>Monogononta</taxon>
        <taxon>Pseudotrocha</taxon>
        <taxon>Ploima</taxon>
        <taxon>Brachionidae</taxon>
        <taxon>Brachionus</taxon>
    </lineage>
</organism>
<evidence type="ECO:0000313" key="2">
    <source>
        <dbReference type="Proteomes" id="UP000663879"/>
    </source>
</evidence>
<protein>
    <submittedName>
        <fullName evidence="1">Uncharacterized protein</fullName>
    </submittedName>
</protein>
<evidence type="ECO:0000313" key="1">
    <source>
        <dbReference type="EMBL" id="CAF0734770.1"/>
    </source>
</evidence>
<proteinExistence type="predicted"/>